<evidence type="ECO:0000256" key="1">
    <source>
        <dbReference type="ARBA" id="ARBA00004123"/>
    </source>
</evidence>
<dbReference type="FunFam" id="3.30.40.10:FF:000601">
    <property type="entry name" value="Nitric oxide synthase-interacting protein homolog"/>
    <property type="match status" value="1"/>
</dbReference>
<keyword evidence="7" id="KW-1185">Reference proteome</keyword>
<dbReference type="SUPFAM" id="SSF57850">
    <property type="entry name" value="RING/U-box"/>
    <property type="match status" value="1"/>
</dbReference>
<evidence type="ECO:0000313" key="6">
    <source>
        <dbReference type="EMBL" id="VDM62272.1"/>
    </source>
</evidence>
<gene>
    <name evidence="6" type="ORF">ACOC_LOCUS10687</name>
</gene>
<dbReference type="InterPro" id="IPR031790">
    <property type="entry name" value="Znf-NOSIP"/>
</dbReference>
<reference evidence="6 7" key="2">
    <citation type="submission" date="2018-11" db="EMBL/GenBank/DDBJ databases">
        <authorList>
            <consortium name="Pathogen Informatics"/>
        </authorList>
    </citation>
    <scope>NUCLEOTIDE SEQUENCE [LARGE SCALE GENOMIC DNA]</scope>
    <source>
        <strain evidence="6 7">Costa Rica</strain>
    </source>
</reference>
<feature type="domain" description="Nitric oxide synthase-interacting protein zinc-finger" evidence="5">
    <location>
        <begin position="4"/>
        <end position="78"/>
    </location>
</feature>
<proteinExistence type="inferred from homology"/>
<sequence>MTRHGKNCTAASVYSYHERQRDAKVSGYGTLHARLGADSIKGFDCCSLTLQPCKDPVITPNGYLFDRRAILEYILAQKKEIAKRTKQWEKQMTVNSEELKKKRAGSAIIVQPAQKVRAIGNEGDISNMRGEKSKQLPSFWIPELNPTADATKLEKPSQKVLCPLSGKPLKLKDLMDVKFTPIPKDDDKSLIVAQTRYMCAVTHDALTNATRCAYLKKSKCIVTWDVVETLIKKDWLDPINGDAMTEDDIVELQRGGTGFAATNQVKAKLIRPQLELQ</sequence>
<dbReference type="OMA" id="PCVTKFM"/>
<dbReference type="PANTHER" id="PTHR13063:SF10">
    <property type="entry name" value="NITRIC OXIDE SYNTHASE-INTERACTING PROTEIN"/>
    <property type="match status" value="1"/>
</dbReference>
<name>A0A0R3PWV5_ANGCS</name>
<evidence type="ECO:0000259" key="5">
    <source>
        <dbReference type="Pfam" id="PF15906"/>
    </source>
</evidence>
<dbReference type="GO" id="GO:0005634">
    <property type="term" value="C:nucleus"/>
    <property type="evidence" value="ECO:0007669"/>
    <property type="project" value="UniProtKB-SubCell"/>
</dbReference>
<dbReference type="PIRSF" id="PIRSF023577">
    <property type="entry name" value="ENOS_interacting"/>
    <property type="match status" value="1"/>
</dbReference>
<dbReference type="GO" id="GO:0061630">
    <property type="term" value="F:ubiquitin protein ligase activity"/>
    <property type="evidence" value="ECO:0007669"/>
    <property type="project" value="InterPro"/>
</dbReference>
<protein>
    <recommendedName>
        <fullName evidence="4">Nitric oxide synthase-interacting protein homolog</fullName>
    </recommendedName>
</protein>
<comment type="similarity">
    <text evidence="2 4">Belongs to the NOSIP family.</text>
</comment>
<evidence type="ECO:0000256" key="3">
    <source>
        <dbReference type="ARBA" id="ARBA00023242"/>
    </source>
</evidence>
<dbReference type="CDD" id="cd16662">
    <property type="entry name" value="RING-Ubox2_NOSIP"/>
    <property type="match status" value="1"/>
</dbReference>
<dbReference type="InterPro" id="IPR013083">
    <property type="entry name" value="Znf_RING/FYVE/PHD"/>
</dbReference>
<accession>A0A0R3PWV5</accession>
<dbReference type="Proteomes" id="UP000267027">
    <property type="component" value="Unassembled WGS sequence"/>
</dbReference>
<dbReference type="Gene3D" id="3.30.40.10">
    <property type="entry name" value="Zinc/RING finger domain, C3HC4 (zinc finger)"/>
    <property type="match status" value="2"/>
</dbReference>
<comment type="subcellular location">
    <subcellularLocation>
        <location evidence="1 4">Nucleus</location>
    </subcellularLocation>
</comment>
<evidence type="ECO:0000256" key="4">
    <source>
        <dbReference type="PIRNR" id="PIRNR023577"/>
    </source>
</evidence>
<dbReference type="PANTHER" id="PTHR13063">
    <property type="entry name" value="ENOS INTERACTING PROTEIN"/>
    <property type="match status" value="1"/>
</dbReference>
<dbReference type="STRING" id="334426.A0A0R3PWV5"/>
<dbReference type="CDD" id="cd16661">
    <property type="entry name" value="RING-Ubox1_NOSIP"/>
    <property type="match status" value="1"/>
</dbReference>
<dbReference type="EMBL" id="UYYA01004524">
    <property type="protein sequence ID" value="VDM62272.1"/>
    <property type="molecule type" value="Genomic_DNA"/>
</dbReference>
<organism evidence="8">
    <name type="scientific">Angiostrongylus costaricensis</name>
    <name type="common">Nematode worm</name>
    <dbReference type="NCBI Taxonomy" id="334426"/>
    <lineage>
        <taxon>Eukaryota</taxon>
        <taxon>Metazoa</taxon>
        <taxon>Ecdysozoa</taxon>
        <taxon>Nematoda</taxon>
        <taxon>Chromadorea</taxon>
        <taxon>Rhabditida</taxon>
        <taxon>Rhabditina</taxon>
        <taxon>Rhabditomorpha</taxon>
        <taxon>Strongyloidea</taxon>
        <taxon>Metastrongylidae</taxon>
        <taxon>Angiostrongylus</taxon>
    </lineage>
</organism>
<evidence type="ECO:0000313" key="7">
    <source>
        <dbReference type="Proteomes" id="UP000267027"/>
    </source>
</evidence>
<dbReference type="OrthoDB" id="116827at2759"/>
<dbReference type="WBParaSite" id="ACOC_0001068601-mRNA-1">
    <property type="protein sequence ID" value="ACOC_0001068601-mRNA-1"/>
    <property type="gene ID" value="ACOC_0001068601"/>
</dbReference>
<evidence type="ECO:0000313" key="8">
    <source>
        <dbReference type="WBParaSite" id="ACOC_0001068601-mRNA-1"/>
    </source>
</evidence>
<keyword evidence="3 4" id="KW-0539">Nucleus</keyword>
<dbReference type="AlphaFoldDB" id="A0A0R3PWV5"/>
<dbReference type="InterPro" id="IPR016818">
    <property type="entry name" value="NOSIP"/>
</dbReference>
<evidence type="ECO:0000256" key="2">
    <source>
        <dbReference type="ARBA" id="ARBA00008126"/>
    </source>
</evidence>
<reference evidence="8" key="1">
    <citation type="submission" date="2017-02" db="UniProtKB">
        <authorList>
            <consortium name="WormBaseParasite"/>
        </authorList>
    </citation>
    <scope>IDENTIFICATION</scope>
</reference>
<dbReference type="Pfam" id="PF15906">
    <property type="entry name" value="zf-NOSIP"/>
    <property type="match status" value="1"/>
</dbReference>